<dbReference type="Proteomes" id="UP001108123">
    <property type="component" value="Unassembled WGS sequence"/>
</dbReference>
<dbReference type="AlphaFoldDB" id="A0A844FJW6"/>
<dbReference type="EMBL" id="VULR01000019">
    <property type="protein sequence ID" value="MSS44222.1"/>
    <property type="molecule type" value="Genomic_DNA"/>
</dbReference>
<evidence type="ECO:0000313" key="4">
    <source>
        <dbReference type="Proteomes" id="UP001108123"/>
    </source>
</evidence>
<proteinExistence type="predicted"/>
<dbReference type="RefSeq" id="WP_154484894.1">
    <property type="nucleotide sequence ID" value="NZ_JAHLOA010000022.1"/>
</dbReference>
<protein>
    <submittedName>
        <fullName evidence="2">Uncharacterized protein</fullName>
    </submittedName>
</protein>
<evidence type="ECO:0000313" key="3">
    <source>
        <dbReference type="Proteomes" id="UP000462760"/>
    </source>
</evidence>
<sequence length="129" mass="15313">MENVIIDFNEKVTKKKLKELIVQEGREDLLPHLEDLKVDEIDKNTITAIKTLFNNKDLISCELKEFVRNEYYKYENMIILICIIEYIQRIIISLEENIDGKTIDTLEYLNEIKIKILNAELKKKIVELI</sequence>
<dbReference type="Proteomes" id="UP000462760">
    <property type="component" value="Unassembled WGS sequence"/>
</dbReference>
<organism evidence="2 3">
    <name type="scientific">Anaerosalibacter bizertensis</name>
    <dbReference type="NCBI Taxonomy" id="932217"/>
    <lineage>
        <taxon>Bacteria</taxon>
        <taxon>Bacillati</taxon>
        <taxon>Bacillota</taxon>
        <taxon>Tissierellia</taxon>
        <taxon>Tissierellales</taxon>
        <taxon>Sporanaerobacteraceae</taxon>
        <taxon>Anaerosalibacter</taxon>
    </lineage>
</organism>
<dbReference type="EMBL" id="JAKNID010000027">
    <property type="protein sequence ID" value="MCG4565335.1"/>
    <property type="molecule type" value="Genomic_DNA"/>
</dbReference>
<keyword evidence="4" id="KW-1185">Reference proteome</keyword>
<name>A0A844FJW6_9FIRM</name>
<reference evidence="2 3" key="1">
    <citation type="submission" date="2019-08" db="EMBL/GenBank/DDBJ databases">
        <title>In-depth cultivation of the pig gut microbiome towards novel bacterial diversity and tailored functional studies.</title>
        <authorList>
            <person name="Wylensek D."/>
            <person name="Hitch T.C.A."/>
            <person name="Clavel T."/>
        </authorList>
    </citation>
    <scope>NUCLEOTIDE SEQUENCE [LARGE SCALE GENOMIC DNA]</scope>
    <source>
        <strain evidence="2 3">Med78-601-WT-4W-RMD-3</strain>
    </source>
</reference>
<accession>A0A844FJW6</accession>
<comment type="caution">
    <text evidence="2">The sequence shown here is derived from an EMBL/GenBank/DDBJ whole genome shotgun (WGS) entry which is preliminary data.</text>
</comment>
<evidence type="ECO:0000313" key="1">
    <source>
        <dbReference type="EMBL" id="MCG4565335.1"/>
    </source>
</evidence>
<evidence type="ECO:0000313" key="2">
    <source>
        <dbReference type="EMBL" id="MSS44222.1"/>
    </source>
</evidence>
<reference evidence="1" key="2">
    <citation type="submission" date="2022-01" db="EMBL/GenBank/DDBJ databases">
        <title>Collection of gut derived symbiotic bacterial strains cultured from healthy donors.</title>
        <authorList>
            <person name="Lin H."/>
            <person name="Kohout C."/>
            <person name="Waligurski E."/>
            <person name="Pamer E.G."/>
        </authorList>
    </citation>
    <scope>NUCLEOTIDE SEQUENCE</scope>
    <source>
        <strain evidence="1">MSK.14.39</strain>
    </source>
</reference>
<gene>
    <name evidence="2" type="ORF">FYJ27_10950</name>
    <name evidence="1" type="ORF">L0P62_07735</name>
</gene>